<dbReference type="EC" id="1.1.1.100" evidence="4"/>
<dbReference type="GO" id="GO:0004316">
    <property type="term" value="F:3-oxoacyl-[acyl-carrier-protein] reductase (NADPH) activity"/>
    <property type="evidence" value="ECO:0007669"/>
    <property type="project" value="UniProtKB-EC"/>
</dbReference>
<keyword evidence="5" id="KW-1185">Reference proteome</keyword>
<dbReference type="EMBL" id="JYIY01000079">
    <property type="protein sequence ID" value="KJL35245.1"/>
    <property type="molecule type" value="Genomic_DNA"/>
</dbReference>
<evidence type="ECO:0000313" key="6">
    <source>
        <dbReference type="Proteomes" id="UP000257479"/>
    </source>
</evidence>
<dbReference type="EMBL" id="DMNG01000102">
    <property type="protein sequence ID" value="HAN24094.1"/>
    <property type="molecule type" value="Genomic_DNA"/>
</dbReference>
<dbReference type="RefSeq" id="WP_045248376.1">
    <property type="nucleotide sequence ID" value="NZ_JYIY01000079.1"/>
</dbReference>
<sequence length="224" mass="22110">MDLGITDRVALVVGGTGYLGRHIATTLAAEGAVVVTAGRSGGDVTIDGQDEASVVAGVDEVIARHGRIDILVVTAAPAAQTLDPADAFSPAAVAAAVDAKSLVFLRLANAVLPHMRARGSGRIIGIAGQLARASTSVVASVRNAALILAAKALADSMAGTGITVNVVNPGNVFDDDHPVPAVGPGPSTPEQIAALVAYLSSEPAAAVSGASIAAGHTFRGVSTL</sequence>
<evidence type="ECO:0000256" key="1">
    <source>
        <dbReference type="ARBA" id="ARBA00006484"/>
    </source>
</evidence>
<dbReference type="OrthoDB" id="3208554at2"/>
<comment type="caution">
    <text evidence="4">The sequence shown here is derived from an EMBL/GenBank/DDBJ whole genome shotgun (WGS) entry which is preliminary data.</text>
</comment>
<keyword evidence="2 4" id="KW-0560">Oxidoreductase</keyword>
<dbReference type="CDD" id="cd05233">
    <property type="entry name" value="SDR_c"/>
    <property type="match status" value="1"/>
</dbReference>
<dbReference type="Proteomes" id="UP000257479">
    <property type="component" value="Unassembled WGS sequence"/>
</dbReference>
<evidence type="ECO:0000313" key="3">
    <source>
        <dbReference type="EMBL" id="HAN24094.1"/>
    </source>
</evidence>
<dbReference type="InterPro" id="IPR002347">
    <property type="entry name" value="SDR_fam"/>
</dbReference>
<organism evidence="4 5">
    <name type="scientific">Microbacterium ginsengisoli</name>
    <dbReference type="NCBI Taxonomy" id="400772"/>
    <lineage>
        <taxon>Bacteria</taxon>
        <taxon>Bacillati</taxon>
        <taxon>Actinomycetota</taxon>
        <taxon>Actinomycetes</taxon>
        <taxon>Micrococcales</taxon>
        <taxon>Microbacteriaceae</taxon>
        <taxon>Microbacterium</taxon>
    </lineage>
</organism>
<dbReference type="PANTHER" id="PTHR43477:SF1">
    <property type="entry name" value="DIHYDROANTICAPSIN 7-DEHYDROGENASE"/>
    <property type="match status" value="1"/>
</dbReference>
<evidence type="ECO:0000256" key="2">
    <source>
        <dbReference type="ARBA" id="ARBA00023002"/>
    </source>
</evidence>
<name>A0A0F0LSK5_9MICO</name>
<dbReference type="Proteomes" id="UP000033451">
    <property type="component" value="Unassembled WGS sequence"/>
</dbReference>
<evidence type="ECO:0000313" key="4">
    <source>
        <dbReference type="EMBL" id="KJL35245.1"/>
    </source>
</evidence>
<protein>
    <submittedName>
        <fullName evidence="4">3-oxoacyl-[acyl-carrier-protein] reductase FabG</fullName>
        <ecNumber evidence="4">1.1.1.100</ecNumber>
    </submittedName>
    <submittedName>
        <fullName evidence="3">SDR family NAD(P)-dependent oxidoreductase</fullName>
    </submittedName>
</protein>
<dbReference type="PRINTS" id="PR00081">
    <property type="entry name" value="GDHRDH"/>
</dbReference>
<dbReference type="InterPro" id="IPR051122">
    <property type="entry name" value="SDR_DHRS6-like"/>
</dbReference>
<proteinExistence type="inferred from homology"/>
<reference evidence="4 5" key="1">
    <citation type="submission" date="2015-02" db="EMBL/GenBank/DDBJ databases">
        <title>Draft genome sequences of ten Microbacterium spp. with emphasis on heavy metal contaminated environments.</title>
        <authorList>
            <person name="Corretto E."/>
        </authorList>
    </citation>
    <scope>NUCLEOTIDE SEQUENCE [LARGE SCALE GENOMIC DNA]</scope>
    <source>
        <strain evidence="4 5">DSM 18659</strain>
    </source>
</reference>
<dbReference type="PANTHER" id="PTHR43477">
    <property type="entry name" value="DIHYDROANTICAPSIN 7-DEHYDROGENASE"/>
    <property type="match status" value="1"/>
</dbReference>
<dbReference type="Pfam" id="PF00106">
    <property type="entry name" value="adh_short"/>
    <property type="match status" value="1"/>
</dbReference>
<comment type="similarity">
    <text evidence="1">Belongs to the short-chain dehydrogenases/reductases (SDR) family.</text>
</comment>
<dbReference type="PATRIC" id="fig|400772.4.peg.2477"/>
<dbReference type="Gene3D" id="3.40.50.720">
    <property type="entry name" value="NAD(P)-binding Rossmann-like Domain"/>
    <property type="match status" value="1"/>
</dbReference>
<dbReference type="SUPFAM" id="SSF51735">
    <property type="entry name" value="NAD(P)-binding Rossmann-fold domains"/>
    <property type="match status" value="1"/>
</dbReference>
<dbReference type="STRING" id="400772.RR49_02464"/>
<reference evidence="3 6" key="2">
    <citation type="journal article" date="2018" name="Nat. Biotechnol.">
        <title>A standardized bacterial taxonomy based on genome phylogeny substantially revises the tree of life.</title>
        <authorList>
            <person name="Parks D.H."/>
            <person name="Chuvochina M."/>
            <person name="Waite D.W."/>
            <person name="Rinke C."/>
            <person name="Skarshewski A."/>
            <person name="Chaumeil P.A."/>
            <person name="Hugenholtz P."/>
        </authorList>
    </citation>
    <scope>NUCLEOTIDE SEQUENCE [LARGE SCALE GENOMIC DNA]</scope>
    <source>
        <strain evidence="3">UBA9152</strain>
    </source>
</reference>
<dbReference type="AlphaFoldDB" id="A0A0F0LSK5"/>
<gene>
    <name evidence="4" type="primary">fabG_1</name>
    <name evidence="3" type="ORF">DCP95_05915</name>
    <name evidence="4" type="ORF">RR49_02464</name>
</gene>
<dbReference type="InterPro" id="IPR036291">
    <property type="entry name" value="NAD(P)-bd_dom_sf"/>
</dbReference>
<evidence type="ECO:0000313" key="5">
    <source>
        <dbReference type="Proteomes" id="UP000033451"/>
    </source>
</evidence>
<accession>A0A0F0LSK5</accession>